<dbReference type="InterPro" id="IPR029787">
    <property type="entry name" value="Nucleotide_cyclase"/>
</dbReference>
<dbReference type="InterPro" id="IPR000160">
    <property type="entry name" value="GGDEF_dom"/>
</dbReference>
<dbReference type="RefSeq" id="WP_173284065.1">
    <property type="nucleotide sequence ID" value="NZ_CP054020.1"/>
</dbReference>
<accession>A0A7D4TD89</accession>
<dbReference type="SUPFAM" id="SSF55785">
    <property type="entry name" value="PYP-like sensor domain (PAS domain)"/>
    <property type="match status" value="1"/>
</dbReference>
<dbReference type="SMART" id="SM00062">
    <property type="entry name" value="PBPb"/>
    <property type="match status" value="1"/>
</dbReference>
<proteinExistence type="predicted"/>
<feature type="transmembrane region" description="Helical" evidence="5">
    <location>
        <begin position="570"/>
        <end position="590"/>
    </location>
</feature>
<dbReference type="PROSITE" id="PS50112">
    <property type="entry name" value="PAS"/>
    <property type="match status" value="1"/>
</dbReference>
<dbReference type="GO" id="GO:0005886">
    <property type="term" value="C:plasma membrane"/>
    <property type="evidence" value="ECO:0007669"/>
    <property type="project" value="TreeGrafter"/>
</dbReference>
<dbReference type="InterPro" id="IPR000014">
    <property type="entry name" value="PAS"/>
</dbReference>
<dbReference type="GO" id="GO:1902201">
    <property type="term" value="P:negative regulation of bacterial-type flagellum-dependent cell motility"/>
    <property type="evidence" value="ECO:0007669"/>
    <property type="project" value="TreeGrafter"/>
</dbReference>
<sequence length="893" mass="101965">MIPTGNRLAFFVVTLFWLLSLTFPFRAIATEDSPVPIKVLFNWHHQFEYAGFYAAQKKGFYNDAGLDVQLNAWNGDSIIDQVVSGDYQIGVDGSLILKDYINGKPIKILFPSLQYSPIVFLAHKPIDSLHDLAGKKLMFAHNYEIYALLNKAGLTADDIQQLPHSANVQDFIDKKVDFYSAFSTNEPAQLNEKNLTYSLIDPKSFGINSYGDFTFTSQDFASKHPDQLEAFKRATIRGWHYALENPMEIVDYVLQSYPVKKSRKALLYEANRTGEFVLNGKAPIGHLSSERLKALVYDMHSLGMVNETQLKQFDPDKLIFKPYHIHLTEEERTYLKENPVIRIANDIDWAPFEFIDSQGNYQGLAADYLRQLEKLLNIRFEPVQNLSWNQVIEKMQNGELDMFSCAVATDARKRYAKFTSPYLSFPMVALGKESLDYIQGIDQLNGQTIAVVKGYASFDYLQQHNPQIKILEVQDIEAGIRAVQEGQALAYFGNLAAISHKLKQLGDLNLKIAGQIGPRFELAMGANLENAILRDILQKALDAIPESEKNRIYNDWLQLRIVQEYDYSKLVLPFSVIGGIFLFTLILLGVQKRYQNKLQSYLGTINELNYASITDANQRMIWVSDSLCTLTGYSRKELINKPHKILMHQNSHELGIDPDKIWEYLKTGRTWSGELIAQKKNGEDLWVHATAVPEMSTLGRLRQVRTTRRDITAQKRLEEMTIRDELTGLYNRRHFNKVLYEKRHSQADIARGVSLVMMDIDKFKNLNDRYGHYYGDKVLQQLAERIKEYCHQLESAFAFRIGGEEFALIITGLSAQELRDSLEALRLSIEGLNIENQSTESEQQIVTASIGAYPLPHDLDGLSEHTIYKRADKALYQAKKAGRNQVAIWSPQD</sequence>
<evidence type="ECO:0000256" key="3">
    <source>
        <dbReference type="ARBA" id="ARBA00034247"/>
    </source>
</evidence>
<dbReference type="AlphaFoldDB" id="A0A7D4TD89"/>
<keyword evidence="4" id="KW-0175">Coiled coil</keyword>
<dbReference type="SUPFAM" id="SSF55073">
    <property type="entry name" value="Nucleotide cyclase"/>
    <property type="match status" value="1"/>
</dbReference>
<dbReference type="PANTHER" id="PTHR45138">
    <property type="entry name" value="REGULATORY COMPONENTS OF SENSORY TRANSDUCTION SYSTEM"/>
    <property type="match status" value="1"/>
</dbReference>
<dbReference type="InterPro" id="IPR001638">
    <property type="entry name" value="Solute-binding_3/MltF_N"/>
</dbReference>
<dbReference type="NCBIfam" id="TIGR00254">
    <property type="entry name" value="GGDEF"/>
    <property type="match status" value="1"/>
</dbReference>
<dbReference type="InterPro" id="IPR050469">
    <property type="entry name" value="Diguanylate_Cyclase"/>
</dbReference>
<feature type="domain" description="PAS" evidence="6">
    <location>
        <begin position="613"/>
        <end position="641"/>
    </location>
</feature>
<dbReference type="Gene3D" id="3.40.190.10">
    <property type="entry name" value="Periplasmic binding protein-like II"/>
    <property type="match status" value="4"/>
</dbReference>
<comment type="cofactor">
    <cofactor evidence="1">
        <name>Mg(2+)</name>
        <dbReference type="ChEBI" id="CHEBI:18420"/>
    </cofactor>
</comment>
<gene>
    <name evidence="9" type="ORF">HQN79_02190</name>
</gene>
<evidence type="ECO:0000313" key="10">
    <source>
        <dbReference type="Proteomes" id="UP000504724"/>
    </source>
</evidence>
<dbReference type="EC" id="2.7.7.65" evidence="2"/>
<evidence type="ECO:0000256" key="2">
    <source>
        <dbReference type="ARBA" id="ARBA00012528"/>
    </source>
</evidence>
<dbReference type="Pfam" id="PF00990">
    <property type="entry name" value="GGDEF"/>
    <property type="match status" value="1"/>
</dbReference>
<evidence type="ECO:0000256" key="1">
    <source>
        <dbReference type="ARBA" id="ARBA00001946"/>
    </source>
</evidence>
<dbReference type="FunFam" id="3.30.70.270:FF:000001">
    <property type="entry name" value="Diguanylate cyclase domain protein"/>
    <property type="match status" value="1"/>
</dbReference>
<evidence type="ECO:0000256" key="4">
    <source>
        <dbReference type="SAM" id="Coils"/>
    </source>
</evidence>
<protein>
    <recommendedName>
        <fullName evidence="2">diguanylate cyclase</fullName>
        <ecNumber evidence="2">2.7.7.65</ecNumber>
    </recommendedName>
</protein>
<dbReference type="CDD" id="cd00130">
    <property type="entry name" value="PAS"/>
    <property type="match status" value="1"/>
</dbReference>
<dbReference type="SMART" id="SM00267">
    <property type="entry name" value="GGDEF"/>
    <property type="match status" value="1"/>
</dbReference>
<dbReference type="PANTHER" id="PTHR45138:SF9">
    <property type="entry name" value="DIGUANYLATE CYCLASE DGCM-RELATED"/>
    <property type="match status" value="1"/>
</dbReference>
<dbReference type="PROSITE" id="PS50887">
    <property type="entry name" value="GGDEF"/>
    <property type="match status" value="1"/>
</dbReference>
<dbReference type="NCBIfam" id="TIGR00229">
    <property type="entry name" value="sensory_box"/>
    <property type="match status" value="1"/>
</dbReference>
<dbReference type="CDD" id="cd01949">
    <property type="entry name" value="GGDEF"/>
    <property type="match status" value="1"/>
</dbReference>
<dbReference type="EMBL" id="CP054020">
    <property type="protein sequence ID" value="QKI88467.1"/>
    <property type="molecule type" value="Genomic_DNA"/>
</dbReference>
<dbReference type="Gene3D" id="3.30.70.270">
    <property type="match status" value="1"/>
</dbReference>
<dbReference type="CDD" id="cd01007">
    <property type="entry name" value="PBP2_BvgS_HisK_like"/>
    <property type="match status" value="1"/>
</dbReference>
<evidence type="ECO:0000259" key="6">
    <source>
        <dbReference type="PROSITE" id="PS50112"/>
    </source>
</evidence>
<dbReference type="InterPro" id="IPR015168">
    <property type="entry name" value="SsuA/THI5"/>
</dbReference>
<dbReference type="KEGG" id="txa:HQN79_02190"/>
<dbReference type="GO" id="GO:0043709">
    <property type="term" value="P:cell adhesion involved in single-species biofilm formation"/>
    <property type="evidence" value="ECO:0007669"/>
    <property type="project" value="TreeGrafter"/>
</dbReference>
<keyword evidence="5" id="KW-1133">Transmembrane helix</keyword>
<dbReference type="InterPro" id="IPR000700">
    <property type="entry name" value="PAS-assoc_C"/>
</dbReference>
<keyword evidence="5" id="KW-0472">Membrane</keyword>
<evidence type="ECO:0000259" key="7">
    <source>
        <dbReference type="PROSITE" id="PS50113"/>
    </source>
</evidence>
<dbReference type="PROSITE" id="PS50113">
    <property type="entry name" value="PAC"/>
    <property type="match status" value="1"/>
</dbReference>
<feature type="coiled-coil region" evidence="4">
    <location>
        <begin position="815"/>
        <end position="842"/>
    </location>
</feature>
<organism evidence="9 10">
    <name type="scientific">Thiomicrorhabdus xiamenensis</name>
    <dbReference type="NCBI Taxonomy" id="2739063"/>
    <lineage>
        <taxon>Bacteria</taxon>
        <taxon>Pseudomonadati</taxon>
        <taxon>Pseudomonadota</taxon>
        <taxon>Gammaproteobacteria</taxon>
        <taxon>Thiotrichales</taxon>
        <taxon>Piscirickettsiaceae</taxon>
        <taxon>Thiomicrorhabdus</taxon>
    </lineage>
</organism>
<dbReference type="Pfam" id="PF00497">
    <property type="entry name" value="SBP_bac_3"/>
    <property type="match status" value="1"/>
</dbReference>
<keyword evidence="5" id="KW-0812">Transmembrane</keyword>
<dbReference type="GO" id="GO:0052621">
    <property type="term" value="F:diguanylate cyclase activity"/>
    <property type="evidence" value="ECO:0007669"/>
    <property type="project" value="UniProtKB-EC"/>
</dbReference>
<dbReference type="Proteomes" id="UP000504724">
    <property type="component" value="Chromosome"/>
</dbReference>
<keyword evidence="10" id="KW-1185">Reference proteome</keyword>
<dbReference type="SUPFAM" id="SSF53850">
    <property type="entry name" value="Periplasmic binding protein-like II"/>
    <property type="match status" value="2"/>
</dbReference>
<reference evidence="9 10" key="1">
    <citation type="submission" date="2020-05" db="EMBL/GenBank/DDBJ databases">
        <title>Thiomicrorhabdus sediminis sp.nov. and Thiomicrorhabdus xiamenensis sp.nov., novel sulfur-oxidizing bacteria isolated from coastal sediment.</title>
        <authorList>
            <person name="Liu X."/>
        </authorList>
    </citation>
    <scope>NUCLEOTIDE SEQUENCE [LARGE SCALE GENOMIC DNA]</scope>
    <source>
        <strain evidence="9 10">G2</strain>
    </source>
</reference>
<evidence type="ECO:0000256" key="5">
    <source>
        <dbReference type="SAM" id="Phobius"/>
    </source>
</evidence>
<comment type="catalytic activity">
    <reaction evidence="3">
        <text>2 GTP = 3',3'-c-di-GMP + 2 diphosphate</text>
        <dbReference type="Rhea" id="RHEA:24898"/>
        <dbReference type="ChEBI" id="CHEBI:33019"/>
        <dbReference type="ChEBI" id="CHEBI:37565"/>
        <dbReference type="ChEBI" id="CHEBI:58805"/>
        <dbReference type="EC" id="2.7.7.65"/>
    </reaction>
</comment>
<dbReference type="Pfam" id="PF13426">
    <property type="entry name" value="PAS_9"/>
    <property type="match status" value="1"/>
</dbReference>
<name>A0A7D4TD89_9GAMM</name>
<evidence type="ECO:0000259" key="8">
    <source>
        <dbReference type="PROSITE" id="PS50887"/>
    </source>
</evidence>
<feature type="domain" description="GGDEF" evidence="8">
    <location>
        <begin position="751"/>
        <end position="891"/>
    </location>
</feature>
<dbReference type="Gene3D" id="3.30.450.20">
    <property type="entry name" value="PAS domain"/>
    <property type="match status" value="1"/>
</dbReference>
<dbReference type="InterPro" id="IPR043128">
    <property type="entry name" value="Rev_trsase/Diguanyl_cyclase"/>
</dbReference>
<dbReference type="InterPro" id="IPR035965">
    <property type="entry name" value="PAS-like_dom_sf"/>
</dbReference>
<dbReference type="Pfam" id="PF09084">
    <property type="entry name" value="NMT1"/>
    <property type="match status" value="1"/>
</dbReference>
<evidence type="ECO:0000313" key="9">
    <source>
        <dbReference type="EMBL" id="QKI88467.1"/>
    </source>
</evidence>
<feature type="domain" description="PAC" evidence="7">
    <location>
        <begin position="669"/>
        <end position="723"/>
    </location>
</feature>